<evidence type="ECO:0000313" key="1">
    <source>
        <dbReference type="EMBL" id="SIS61857.1"/>
    </source>
</evidence>
<organism evidence="1 2">
    <name type="scientific">Chryseobacterium ureilyticum</name>
    <dbReference type="NCBI Taxonomy" id="373668"/>
    <lineage>
        <taxon>Bacteria</taxon>
        <taxon>Pseudomonadati</taxon>
        <taxon>Bacteroidota</taxon>
        <taxon>Flavobacteriia</taxon>
        <taxon>Flavobacteriales</taxon>
        <taxon>Weeksellaceae</taxon>
        <taxon>Chryseobacterium group</taxon>
        <taxon>Chryseobacterium</taxon>
    </lineage>
</organism>
<proteinExistence type="predicted"/>
<sequence length="47" mass="5625">MLKNNELQSEKKNAKKIFKLPHHTYLTISSIVNRSRIYWETASMARF</sequence>
<dbReference type="Proteomes" id="UP000186744">
    <property type="component" value="Unassembled WGS sequence"/>
</dbReference>
<protein>
    <submittedName>
        <fullName evidence="1">Uncharacterized protein</fullName>
    </submittedName>
</protein>
<dbReference type="AlphaFoldDB" id="A0A1N7KJX8"/>
<gene>
    <name evidence="1" type="ORF">SAMN05421786_101542</name>
</gene>
<evidence type="ECO:0000313" key="2">
    <source>
        <dbReference type="Proteomes" id="UP000186744"/>
    </source>
</evidence>
<reference evidence="2" key="1">
    <citation type="submission" date="2017-01" db="EMBL/GenBank/DDBJ databases">
        <authorList>
            <person name="Varghese N."/>
            <person name="Submissions S."/>
        </authorList>
    </citation>
    <scope>NUCLEOTIDE SEQUENCE [LARGE SCALE GENOMIC DNA]</scope>
    <source>
        <strain evidence="2">DSM 18017</strain>
    </source>
</reference>
<accession>A0A1N7KJX8</accession>
<keyword evidence="2" id="KW-1185">Reference proteome</keyword>
<name>A0A1N7KJX8_9FLAO</name>
<dbReference type="EMBL" id="FTOL01000001">
    <property type="protein sequence ID" value="SIS61857.1"/>
    <property type="molecule type" value="Genomic_DNA"/>
</dbReference>